<name>A0ABS5PNG9_9FIRM</name>
<dbReference type="Gene3D" id="3.40.50.880">
    <property type="match status" value="1"/>
</dbReference>
<feature type="domain" description="DJ-1/PfpI" evidence="1">
    <location>
        <begin position="2"/>
        <end position="162"/>
    </location>
</feature>
<organism evidence="2 3">
    <name type="scientific">Fusibacter paucivorans</name>
    <dbReference type="NCBI Taxonomy" id="76009"/>
    <lineage>
        <taxon>Bacteria</taxon>
        <taxon>Bacillati</taxon>
        <taxon>Bacillota</taxon>
        <taxon>Clostridia</taxon>
        <taxon>Eubacteriales</taxon>
        <taxon>Eubacteriales Family XII. Incertae Sedis</taxon>
        <taxon>Fusibacter</taxon>
    </lineage>
</organism>
<dbReference type="SUPFAM" id="SSF52317">
    <property type="entry name" value="Class I glutamine amidotransferase-like"/>
    <property type="match status" value="1"/>
</dbReference>
<evidence type="ECO:0000259" key="1">
    <source>
        <dbReference type="Pfam" id="PF01965"/>
    </source>
</evidence>
<dbReference type="EMBL" id="JAHBCL010000012">
    <property type="protein sequence ID" value="MBS7526725.1"/>
    <property type="molecule type" value="Genomic_DNA"/>
</dbReference>
<reference evidence="2 3" key="1">
    <citation type="submission" date="2021-05" db="EMBL/GenBank/DDBJ databases">
        <title>Fusibacter ferrireducens sp. nov., an anaerobic, sulfur- and Fe-reducing bacterium isolated from the mangrove sediment.</title>
        <authorList>
            <person name="Qiu D."/>
        </authorList>
    </citation>
    <scope>NUCLEOTIDE SEQUENCE [LARGE SCALE GENOMIC DNA]</scope>
    <source>
        <strain evidence="2 3">DSM 12116</strain>
    </source>
</reference>
<comment type="caution">
    <text evidence="2">The sequence shown here is derived from an EMBL/GenBank/DDBJ whole genome shotgun (WGS) entry which is preliminary data.</text>
</comment>
<proteinExistence type="predicted"/>
<sequence>MIYIFFSEGYEEVEAIAVVDVLRRAACDVTMVGVDDLKVKSTHGIEMTMDKMLSELCDPVQGDVFILPGGQPGTGNLSESVMLKQLFQKAYEIHCTVAAICAAPTVLDQWGLTRGKILTCYPSYTAEIKNADVVDRDVVSEPGLITARGVGVALEFGLEIVKHLKGSAQSEALRKAMVMPSS</sequence>
<protein>
    <submittedName>
        <fullName evidence="2">DJ-1/PfpI family protein</fullName>
    </submittedName>
</protein>
<dbReference type="InterPro" id="IPR002818">
    <property type="entry name" value="DJ-1/PfpI"/>
</dbReference>
<keyword evidence="3" id="KW-1185">Reference proteome</keyword>
<gene>
    <name evidence="2" type="ORF">KHM83_08550</name>
</gene>
<dbReference type="InterPro" id="IPR050325">
    <property type="entry name" value="Prot/Nucl_acid_deglycase"/>
</dbReference>
<dbReference type="RefSeq" id="WP_213236582.1">
    <property type="nucleotide sequence ID" value="NZ_JAHBCL010000012.1"/>
</dbReference>
<dbReference type="InterPro" id="IPR006287">
    <property type="entry name" value="DJ-1"/>
</dbReference>
<dbReference type="PANTHER" id="PTHR48094:SF12">
    <property type="entry name" value="PARKINSON DISEASE PROTEIN 7 HOMOLOG"/>
    <property type="match status" value="1"/>
</dbReference>
<evidence type="ECO:0000313" key="3">
    <source>
        <dbReference type="Proteomes" id="UP000746471"/>
    </source>
</evidence>
<accession>A0ABS5PNG9</accession>
<dbReference type="InterPro" id="IPR029062">
    <property type="entry name" value="Class_I_gatase-like"/>
</dbReference>
<evidence type="ECO:0000313" key="2">
    <source>
        <dbReference type="EMBL" id="MBS7526725.1"/>
    </source>
</evidence>
<dbReference type="PANTHER" id="PTHR48094">
    <property type="entry name" value="PROTEIN/NUCLEIC ACID DEGLYCASE DJ-1-RELATED"/>
    <property type="match status" value="1"/>
</dbReference>
<dbReference type="Pfam" id="PF01965">
    <property type="entry name" value="DJ-1_PfpI"/>
    <property type="match status" value="1"/>
</dbReference>
<dbReference type="NCBIfam" id="TIGR01383">
    <property type="entry name" value="not_thiJ"/>
    <property type="match status" value="1"/>
</dbReference>
<dbReference type="Proteomes" id="UP000746471">
    <property type="component" value="Unassembled WGS sequence"/>
</dbReference>
<dbReference type="CDD" id="cd03135">
    <property type="entry name" value="GATase1_DJ-1"/>
    <property type="match status" value="1"/>
</dbReference>